<dbReference type="EnsemblPlants" id="ONIVA01G20080.1">
    <property type="protein sequence ID" value="ONIVA01G20080.1"/>
    <property type="gene ID" value="ONIVA01G20080"/>
</dbReference>
<protein>
    <recommendedName>
        <fullName evidence="3">DUF295 domain-containing protein</fullName>
    </recommendedName>
</protein>
<dbReference type="Proteomes" id="UP000006591">
    <property type="component" value="Chromosome 1"/>
</dbReference>
<dbReference type="Gramene" id="ONIVA01G20080.1">
    <property type="protein sequence ID" value="ONIVA01G20080.1"/>
    <property type="gene ID" value="ONIVA01G20080"/>
</dbReference>
<sequence length="96" mass="10480">MARTGAAVAHARTDGLLATFNPMTGKKYELGYCTSSDEPEPRAHRCSWHGWVLGKEGDDEVFLLNPTKGRIMHLPPMTRGPFFGSISFTSVLGSPD</sequence>
<reference evidence="1" key="2">
    <citation type="submission" date="2018-04" db="EMBL/GenBank/DDBJ databases">
        <title>OnivRS2 (Oryza nivara Reference Sequence Version 2).</title>
        <authorList>
            <person name="Zhang J."/>
            <person name="Kudrna D."/>
            <person name="Lee S."/>
            <person name="Talag J."/>
            <person name="Rajasekar S."/>
            <person name="Welchert J."/>
            <person name="Hsing Y.-I."/>
            <person name="Wing R.A."/>
        </authorList>
    </citation>
    <scope>NUCLEOTIDE SEQUENCE [LARGE SCALE GENOMIC DNA]</scope>
</reference>
<dbReference type="STRING" id="4536.A0A0E0FME6"/>
<evidence type="ECO:0000313" key="1">
    <source>
        <dbReference type="EnsemblPlants" id="ONIVA01G20080.1"/>
    </source>
</evidence>
<dbReference type="HOGENOM" id="CLU_2363311_0_0_1"/>
<organism evidence="1">
    <name type="scientific">Oryza nivara</name>
    <name type="common">Indian wild rice</name>
    <name type="synonym">Oryza sativa f. spontanea</name>
    <dbReference type="NCBI Taxonomy" id="4536"/>
    <lineage>
        <taxon>Eukaryota</taxon>
        <taxon>Viridiplantae</taxon>
        <taxon>Streptophyta</taxon>
        <taxon>Embryophyta</taxon>
        <taxon>Tracheophyta</taxon>
        <taxon>Spermatophyta</taxon>
        <taxon>Magnoliopsida</taxon>
        <taxon>Liliopsida</taxon>
        <taxon>Poales</taxon>
        <taxon>Poaceae</taxon>
        <taxon>BOP clade</taxon>
        <taxon>Oryzoideae</taxon>
        <taxon>Oryzeae</taxon>
        <taxon>Oryzinae</taxon>
        <taxon>Oryza</taxon>
    </lineage>
</organism>
<keyword evidence="2" id="KW-1185">Reference proteome</keyword>
<evidence type="ECO:0008006" key="3">
    <source>
        <dbReference type="Google" id="ProtNLM"/>
    </source>
</evidence>
<reference evidence="1" key="1">
    <citation type="submission" date="2015-04" db="UniProtKB">
        <authorList>
            <consortium name="EnsemblPlants"/>
        </authorList>
    </citation>
    <scope>IDENTIFICATION</scope>
    <source>
        <strain evidence="1">SL10</strain>
    </source>
</reference>
<dbReference type="AlphaFoldDB" id="A0A0E0FME6"/>
<accession>A0A0E0FME6</accession>
<proteinExistence type="predicted"/>
<evidence type="ECO:0000313" key="2">
    <source>
        <dbReference type="Proteomes" id="UP000006591"/>
    </source>
</evidence>
<name>A0A0E0FME6_ORYNI</name>